<keyword evidence="1" id="KW-1133">Transmembrane helix</keyword>
<keyword evidence="1" id="KW-0472">Membrane</keyword>
<proteinExistence type="predicted"/>
<sequence>MTIGDSEYFGVCLDRKTYRRFLCIASAKYVVFVGFICTYGAVPDVRRNAQILVCDKGRTFVYVPTEDRVYMVAESSDGFVNNGISAIYPLYEREFEDDMVNATWYPYSFDGMKQLLSFGRDVVSVLRFADEHGGLRINIGGMGRSSFVFGTEKTVAKGTVHEAVLQGLRQSGLYVFGTVDTSGHIIVLDEQCRAYALMHGAKVVKLSESIRGFLRAGGNWFTFRKRFCFAPLGSADTTISACRVFACEISDYGLPGDNLEAKETRGENTVA</sequence>
<reference evidence="2" key="2">
    <citation type="submission" date="2024-02" db="EMBL/GenBank/DDBJ databases">
        <authorList>
            <person name="Hu B."/>
        </authorList>
    </citation>
    <scope>NUCLEOTIDE SEQUENCE</scope>
    <source>
        <strain evidence="2">2A/Kenya/BAT627/2015</strain>
    </source>
</reference>
<evidence type="ECO:0000256" key="1">
    <source>
        <dbReference type="SAM" id="Phobius"/>
    </source>
</evidence>
<evidence type="ECO:0000313" key="2">
    <source>
        <dbReference type="EMBL" id="XBH23728.1"/>
    </source>
</evidence>
<keyword evidence="1" id="KW-0812">Transmembrane</keyword>
<dbReference type="EMBL" id="PP711849">
    <property type="protein sequence ID" value="XBH23728.1"/>
    <property type="molecule type" value="Genomic_DNA"/>
</dbReference>
<reference evidence="2" key="1">
    <citation type="journal article" date="2024" name="Microbiome">
        <title>Substantial viral diversity in bats and rodents from East Africa: insights into evolution, recombination, and cocirculation.</title>
        <authorList>
            <person name="Wang D."/>
            <person name="Yang X."/>
            <person name="Ren Z."/>
            <person name="Hu B."/>
            <person name="Zhao H."/>
            <person name="Yang K."/>
            <person name="Shi P."/>
            <person name="Zhang Z."/>
            <person name="Feng Q."/>
            <person name="Nawenja C.V."/>
            <person name="Obanda V."/>
            <person name="Robert K."/>
            <person name="Nalikka B."/>
            <person name="Waruhiu C.N."/>
            <person name="Ochola G.O."/>
            <person name="Onyuok S.O."/>
            <person name="Ochieng H."/>
            <person name="Li B."/>
            <person name="Zhu Y."/>
            <person name="Si H."/>
            <person name="Yin J."/>
            <person name="Kristiansen K."/>
            <person name="Jin X."/>
            <person name="Xu X."/>
            <person name="Xiao M."/>
            <person name="Agwanda B."/>
            <person name="Ommeh S."/>
            <person name="Li J."/>
            <person name="Shi Z.L."/>
        </authorList>
    </citation>
    <scope>NUCLEOTIDE SEQUENCE</scope>
    <source>
        <strain evidence="2">2A/Kenya/BAT627/2015</strain>
    </source>
</reference>
<name>A0AAU7E121_9VIRU</name>
<protein>
    <submittedName>
        <fullName evidence="2">Protein UL29</fullName>
    </submittedName>
</protein>
<dbReference type="InterPro" id="IPR003360">
    <property type="entry name" value="US22-like"/>
</dbReference>
<feature type="transmembrane region" description="Helical" evidence="1">
    <location>
        <begin position="21"/>
        <end position="42"/>
    </location>
</feature>
<dbReference type="Pfam" id="PF02393">
    <property type="entry name" value="US22"/>
    <property type="match status" value="1"/>
</dbReference>
<organism evidence="2">
    <name type="scientific">Hipposideros bat herpesvirus</name>
    <dbReference type="NCBI Taxonomy" id="3141919"/>
    <lineage>
        <taxon>Viruses</taxon>
        <taxon>Duplodnaviria</taxon>
        <taxon>Heunggongvirae</taxon>
        <taxon>Peploviricota</taxon>
        <taxon>Herviviricetes</taxon>
        <taxon>Herpesvirales</taxon>
    </lineage>
</organism>
<accession>A0AAU7E121</accession>